<dbReference type="Gene3D" id="1.20.1250.20">
    <property type="entry name" value="MFS general substrate transporter like domains"/>
    <property type="match status" value="1"/>
</dbReference>
<evidence type="ECO:0000256" key="1">
    <source>
        <dbReference type="ARBA" id="ARBA00004651"/>
    </source>
</evidence>
<feature type="transmembrane region" description="Helical" evidence="7">
    <location>
        <begin position="164"/>
        <end position="190"/>
    </location>
</feature>
<evidence type="ECO:0000256" key="3">
    <source>
        <dbReference type="ARBA" id="ARBA00022475"/>
    </source>
</evidence>
<keyword evidence="4 7" id="KW-0812">Transmembrane</keyword>
<keyword evidence="3" id="KW-1003">Cell membrane</keyword>
<feature type="transmembrane region" description="Helical" evidence="7">
    <location>
        <begin position="311"/>
        <end position="333"/>
    </location>
</feature>
<feature type="transmembrane region" description="Helical" evidence="7">
    <location>
        <begin position="87"/>
        <end position="110"/>
    </location>
</feature>
<dbReference type="PANTHER" id="PTHR23513">
    <property type="entry name" value="INTEGRAL MEMBRANE EFFLUX PROTEIN-RELATED"/>
    <property type="match status" value="1"/>
</dbReference>
<proteinExistence type="predicted"/>
<feature type="transmembrane region" description="Helical" evidence="7">
    <location>
        <begin position="285"/>
        <end position="305"/>
    </location>
</feature>
<keyword evidence="2" id="KW-0813">Transport</keyword>
<feature type="transmembrane region" description="Helical" evidence="7">
    <location>
        <begin position="12"/>
        <end position="30"/>
    </location>
</feature>
<sequence length="428" mass="46019">MSKTFSSLAIRNYRSYAIGALSSNVGLWMARTAQTWLVLVELTDNDARALGLLATCQFLPMLLLSPISGVLADRFPKHRVMLVTQTLLLINAVLLGFLVTGEVVQLWHVYLLATLDGSWSAMNAPSRQAFVSELVDKEHLSNAIGLNSASFNAARLIGPGLGGLLIAAFGTGPVFFIDAASYLLIIIALLTLRLDELQPRPTAARGRGQFRAGLAYIRQRTDLALLMFVAFMMGTFALNFQLTNALMATDVFGRGAADYGFLGSTMAVGSLTAALAVAGRGKPRLRVLIFAMLGYALCAIGTTFAPNIWVFAAFLVPQGFCAITVTVSCNTLVQMSTSAAMRGRVMSVFLAIQMGGTPIGGPVIGLVGEYLGAQWTVALGGITVAFTLLVFTTVLMRRSHTRLMLERHGWRPSVRLVRVTEDVSNETS</sequence>
<comment type="caution">
    <text evidence="9">The sequence shown here is derived from an EMBL/GenBank/DDBJ whole genome shotgun (WGS) entry which is preliminary data.</text>
</comment>
<feature type="transmembrane region" description="Helical" evidence="7">
    <location>
        <begin position="259"/>
        <end position="278"/>
    </location>
</feature>
<dbReference type="PROSITE" id="PS50850">
    <property type="entry name" value="MFS"/>
    <property type="match status" value="1"/>
</dbReference>
<keyword evidence="5 7" id="KW-1133">Transmembrane helix</keyword>
<dbReference type="Proteomes" id="UP000216300">
    <property type="component" value="Unassembled WGS sequence"/>
</dbReference>
<dbReference type="RefSeq" id="WP_094456067.1">
    <property type="nucleotide sequence ID" value="NZ_NMVJ01000011.1"/>
</dbReference>
<evidence type="ECO:0000259" key="8">
    <source>
        <dbReference type="PROSITE" id="PS50850"/>
    </source>
</evidence>
<name>A0A255EAS5_9ACTN</name>
<dbReference type="InterPro" id="IPR010290">
    <property type="entry name" value="TM_effector"/>
</dbReference>
<keyword evidence="10" id="KW-1185">Reference proteome</keyword>
<dbReference type="GO" id="GO:0022857">
    <property type="term" value="F:transmembrane transporter activity"/>
    <property type="evidence" value="ECO:0007669"/>
    <property type="project" value="InterPro"/>
</dbReference>
<evidence type="ECO:0000256" key="5">
    <source>
        <dbReference type="ARBA" id="ARBA00022989"/>
    </source>
</evidence>
<evidence type="ECO:0000313" key="9">
    <source>
        <dbReference type="EMBL" id="OYN88667.1"/>
    </source>
</evidence>
<dbReference type="SUPFAM" id="SSF103473">
    <property type="entry name" value="MFS general substrate transporter"/>
    <property type="match status" value="1"/>
</dbReference>
<accession>A0A255EAS5</accession>
<dbReference type="Pfam" id="PF05977">
    <property type="entry name" value="MFS_3"/>
    <property type="match status" value="1"/>
</dbReference>
<dbReference type="AlphaFoldDB" id="A0A255EAS5"/>
<feature type="transmembrane region" description="Helical" evidence="7">
    <location>
        <begin position="223"/>
        <end position="247"/>
    </location>
</feature>
<gene>
    <name evidence="9" type="ORF">CGZ91_13790</name>
</gene>
<dbReference type="InterPro" id="IPR020846">
    <property type="entry name" value="MFS_dom"/>
</dbReference>
<dbReference type="PANTHER" id="PTHR23513:SF11">
    <property type="entry name" value="STAPHYLOFERRIN A TRANSPORTER"/>
    <property type="match status" value="1"/>
</dbReference>
<evidence type="ECO:0000256" key="2">
    <source>
        <dbReference type="ARBA" id="ARBA00022448"/>
    </source>
</evidence>
<dbReference type="EMBL" id="NMVJ01000011">
    <property type="protein sequence ID" value="OYN88667.1"/>
    <property type="molecule type" value="Genomic_DNA"/>
</dbReference>
<dbReference type="CDD" id="cd06173">
    <property type="entry name" value="MFS_MefA_like"/>
    <property type="match status" value="1"/>
</dbReference>
<dbReference type="InterPro" id="IPR036259">
    <property type="entry name" value="MFS_trans_sf"/>
</dbReference>
<dbReference type="GO" id="GO:0005886">
    <property type="term" value="C:plasma membrane"/>
    <property type="evidence" value="ECO:0007669"/>
    <property type="project" value="UniProtKB-SubCell"/>
</dbReference>
<evidence type="ECO:0000256" key="6">
    <source>
        <dbReference type="ARBA" id="ARBA00023136"/>
    </source>
</evidence>
<evidence type="ECO:0000256" key="7">
    <source>
        <dbReference type="SAM" id="Phobius"/>
    </source>
</evidence>
<feature type="transmembrane region" description="Helical" evidence="7">
    <location>
        <begin position="50"/>
        <end position="75"/>
    </location>
</feature>
<evidence type="ECO:0000256" key="4">
    <source>
        <dbReference type="ARBA" id="ARBA00022692"/>
    </source>
</evidence>
<keyword evidence="6 7" id="KW-0472">Membrane</keyword>
<protein>
    <submittedName>
        <fullName evidence="9">MFS transporter</fullName>
    </submittedName>
</protein>
<reference evidence="9 10" key="1">
    <citation type="submission" date="2017-07" db="EMBL/GenBank/DDBJ databases">
        <title>Draft whole genome sequences of clinical Proprionibacteriaceae strains.</title>
        <authorList>
            <person name="Bernier A.-M."/>
            <person name="Bernard K."/>
            <person name="Domingo M.-C."/>
        </authorList>
    </citation>
    <scope>NUCLEOTIDE SEQUENCE [LARGE SCALE GENOMIC DNA]</scope>
    <source>
        <strain evidence="9 10">NML 150081</strain>
    </source>
</reference>
<feature type="domain" description="Major facilitator superfamily (MFS) profile" evidence="8">
    <location>
        <begin position="1"/>
        <end position="398"/>
    </location>
</feature>
<organism evidence="9 10">
    <name type="scientific">Parenemella sanctibonifatiensis</name>
    <dbReference type="NCBI Taxonomy" id="2016505"/>
    <lineage>
        <taxon>Bacteria</taxon>
        <taxon>Bacillati</taxon>
        <taxon>Actinomycetota</taxon>
        <taxon>Actinomycetes</taxon>
        <taxon>Propionibacteriales</taxon>
        <taxon>Propionibacteriaceae</taxon>
        <taxon>Parenemella</taxon>
    </lineage>
</organism>
<comment type="subcellular location">
    <subcellularLocation>
        <location evidence="1">Cell membrane</location>
        <topology evidence="1">Multi-pass membrane protein</topology>
    </subcellularLocation>
</comment>
<evidence type="ECO:0000313" key="10">
    <source>
        <dbReference type="Proteomes" id="UP000216300"/>
    </source>
</evidence>
<feature type="transmembrane region" description="Helical" evidence="7">
    <location>
        <begin position="345"/>
        <end position="367"/>
    </location>
</feature>
<feature type="transmembrane region" description="Helical" evidence="7">
    <location>
        <begin position="373"/>
        <end position="395"/>
    </location>
</feature>
<dbReference type="OrthoDB" id="9775268at2"/>